<reference evidence="2" key="1">
    <citation type="journal article" date="2021" name="Nat. Commun.">
        <title>Genomic analyses provide insights into spinach domestication and the genetic basis of agronomic traits.</title>
        <authorList>
            <person name="Cai X."/>
            <person name="Sun X."/>
            <person name="Xu C."/>
            <person name="Sun H."/>
            <person name="Wang X."/>
            <person name="Ge C."/>
            <person name="Zhang Z."/>
            <person name="Wang Q."/>
            <person name="Fei Z."/>
            <person name="Jiao C."/>
            <person name="Wang Q."/>
        </authorList>
    </citation>
    <scope>NUCLEOTIDE SEQUENCE [LARGE SCALE GENOMIC DNA]</scope>
    <source>
        <strain evidence="2">cv. Varoflay</strain>
    </source>
</reference>
<gene>
    <name evidence="3" type="primary">LOC130459749</name>
</gene>
<dbReference type="RefSeq" id="XP_056683263.1">
    <property type="nucleotide sequence ID" value="XM_056827285.1"/>
</dbReference>
<dbReference type="Proteomes" id="UP000813463">
    <property type="component" value="Chromosome 4"/>
</dbReference>
<feature type="domain" description="F-box" evidence="1">
    <location>
        <begin position="1"/>
        <end position="43"/>
    </location>
</feature>
<dbReference type="InterPro" id="IPR036047">
    <property type="entry name" value="F-box-like_dom_sf"/>
</dbReference>
<dbReference type="InterPro" id="IPR013187">
    <property type="entry name" value="F-box-assoc_dom_typ3"/>
</dbReference>
<dbReference type="Pfam" id="PF00646">
    <property type="entry name" value="F-box"/>
    <property type="match status" value="1"/>
</dbReference>
<organism evidence="2 3">
    <name type="scientific">Spinacia oleracea</name>
    <name type="common">Spinach</name>
    <dbReference type="NCBI Taxonomy" id="3562"/>
    <lineage>
        <taxon>Eukaryota</taxon>
        <taxon>Viridiplantae</taxon>
        <taxon>Streptophyta</taxon>
        <taxon>Embryophyta</taxon>
        <taxon>Tracheophyta</taxon>
        <taxon>Spermatophyta</taxon>
        <taxon>Magnoliopsida</taxon>
        <taxon>eudicotyledons</taxon>
        <taxon>Gunneridae</taxon>
        <taxon>Pentapetalae</taxon>
        <taxon>Caryophyllales</taxon>
        <taxon>Chenopodiaceae</taxon>
        <taxon>Chenopodioideae</taxon>
        <taxon>Anserineae</taxon>
        <taxon>Spinacia</taxon>
    </lineage>
</organism>
<sequence>MATLPIKMIAEILKRLPAELLIRFTIVCKSWNSLIKTPSFIKLHLNQTLISNSHRHILLSYSSLHSAELDLQPNHISFSELNHPLKPCEVVIFVGMCNGAVCISDDSRNIVFLYNPLTKSHLKLPASQIIDLNKDGLVYRFGFDSKSNDYKVLRMVQGIRNDEN</sequence>
<dbReference type="SUPFAM" id="SSF81383">
    <property type="entry name" value="F-box domain"/>
    <property type="match status" value="1"/>
</dbReference>
<dbReference type="GeneID" id="130459749"/>
<reference evidence="3" key="2">
    <citation type="submission" date="2025-08" db="UniProtKB">
        <authorList>
            <consortium name="RefSeq"/>
        </authorList>
    </citation>
    <scope>IDENTIFICATION</scope>
    <source>
        <tissue evidence="3">Leaf</tissue>
    </source>
</reference>
<dbReference type="PANTHER" id="PTHR31672:SF13">
    <property type="entry name" value="F-BOX PROTEIN CPR30-LIKE"/>
    <property type="match status" value="1"/>
</dbReference>
<dbReference type="InterPro" id="IPR001810">
    <property type="entry name" value="F-box_dom"/>
</dbReference>
<protein>
    <submittedName>
        <fullName evidence="3">F-box protein CPR1-like</fullName>
    </submittedName>
</protein>
<evidence type="ECO:0000259" key="1">
    <source>
        <dbReference type="PROSITE" id="PS50181"/>
    </source>
</evidence>
<evidence type="ECO:0000313" key="2">
    <source>
        <dbReference type="Proteomes" id="UP000813463"/>
    </source>
</evidence>
<dbReference type="PANTHER" id="PTHR31672">
    <property type="entry name" value="BNACNNG10540D PROTEIN"/>
    <property type="match status" value="1"/>
</dbReference>
<dbReference type="Gene3D" id="1.20.1280.50">
    <property type="match status" value="1"/>
</dbReference>
<dbReference type="PROSITE" id="PS50181">
    <property type="entry name" value="FBOX"/>
    <property type="match status" value="1"/>
</dbReference>
<keyword evidence="2" id="KW-1185">Reference proteome</keyword>
<evidence type="ECO:0000313" key="3">
    <source>
        <dbReference type="RefSeq" id="XP_056683263.1"/>
    </source>
</evidence>
<name>A0ABM3QIS1_SPIOL</name>
<accession>A0ABM3QIS1</accession>
<dbReference type="Pfam" id="PF08268">
    <property type="entry name" value="FBA_3"/>
    <property type="match status" value="1"/>
</dbReference>
<dbReference type="InterPro" id="IPR050796">
    <property type="entry name" value="SCF_F-box_component"/>
</dbReference>
<proteinExistence type="predicted"/>
<dbReference type="SMART" id="SM00256">
    <property type="entry name" value="FBOX"/>
    <property type="match status" value="1"/>
</dbReference>
<dbReference type="CDD" id="cd22157">
    <property type="entry name" value="F-box_AtFBW1-like"/>
    <property type="match status" value="1"/>
</dbReference>